<dbReference type="CDD" id="cd00077">
    <property type="entry name" value="HDc"/>
    <property type="match status" value="1"/>
</dbReference>
<sequence length="757" mass="82258">MPPELPVPTRRAAWRVAVRDSLLGAPAWLYTLLTLTLLSAALSAVVIQDVARHQRTLLTLADTRTAAFALNATEWQARARGSLDADLSAEARACLADLRRFTARLDQLSREDLLLARVHPHGPGDHTLTRQVESYAGAVQTLLALVARGQLDAAAQLDDTQVDPAFAALRDRIGEVRAEEEHTVETGRQLTLLLTALTALGALVTAALLAARLNRSLHQARAWHAEARRQREREERDPLTGLWNRRSLQRQFTLAQAAGPLCVAVLDLNRLKAINDLGGHGAGDAHLTRVAHALQAALPEGGVAARLGGDEFALLLPRLTGDQTAQLLEDVAAQLNAPGETLPPFAVGVAPVTDVTSLERVLALADAAMYEDKERQRAQAGRDTRLGASVEEFTSRLEQLETPQEVLEEGLGMARDMLGFQGSSYLERQGDAFVLTHLDGEVPAPMRGALGQPFTGRRGLTAEVIEHSATRWSNDYPAEPHVLTPWLEAGLKSILLVPVRYGGRLMGVIGLLHFGTWRVVTPQARRLTEALASRLGHTFEQQAALEHLRHAVQGGLLALGAALEERDLETAGHTARVVTLSERLGARLGLGETALHALQQGASLHDIGKLAIPDAILLKPGPLDAQEWEVMQHHAARGHDIAHRLQGLLPATLDVIRHHHEHWDGSGYPDRLRGEEIPLAARIFAVCDVYDALTHPRPYKEAWPHERAVAEIRARRGTQFDPRVVDTFLTLIEAQRAAQAGTAPQVTGVPDQPLSGS</sequence>
<proteinExistence type="predicted"/>
<evidence type="ECO:0000259" key="2">
    <source>
        <dbReference type="PROSITE" id="PS50887"/>
    </source>
</evidence>
<evidence type="ECO:0000313" key="4">
    <source>
        <dbReference type="EMBL" id="MXV21441.1"/>
    </source>
</evidence>
<dbReference type="Pfam" id="PF13487">
    <property type="entry name" value="HD_5"/>
    <property type="match status" value="1"/>
</dbReference>
<dbReference type="AlphaFoldDB" id="A0A6I4YN31"/>
<dbReference type="SMART" id="SM00065">
    <property type="entry name" value="GAF"/>
    <property type="match status" value="1"/>
</dbReference>
<dbReference type="Pfam" id="PF00990">
    <property type="entry name" value="GGDEF"/>
    <property type="match status" value="1"/>
</dbReference>
<feature type="domain" description="HD-GYP" evidence="3">
    <location>
        <begin position="548"/>
        <end position="744"/>
    </location>
</feature>
<dbReference type="SUPFAM" id="SSF109604">
    <property type="entry name" value="HD-domain/PDEase-like"/>
    <property type="match status" value="1"/>
</dbReference>
<dbReference type="Proteomes" id="UP000430519">
    <property type="component" value="Unassembled WGS sequence"/>
</dbReference>
<dbReference type="SMART" id="SM00267">
    <property type="entry name" value="GGDEF"/>
    <property type="match status" value="1"/>
</dbReference>
<reference evidence="4 5" key="1">
    <citation type="submission" date="2019-11" db="EMBL/GenBank/DDBJ databases">
        <title>Genome sequence of Deinococcus xianganensis Y35, AI-2 producing algicidal bacterium, isolated from lake water.</title>
        <authorList>
            <person name="Li Y."/>
        </authorList>
    </citation>
    <scope>NUCLEOTIDE SEQUENCE [LARGE SCALE GENOMIC DNA]</scope>
    <source>
        <strain evidence="4 5">Y35</strain>
    </source>
</reference>
<feature type="transmembrane region" description="Helical" evidence="1">
    <location>
        <begin position="27"/>
        <end position="47"/>
    </location>
</feature>
<keyword evidence="1" id="KW-0812">Transmembrane</keyword>
<dbReference type="Pfam" id="PF13185">
    <property type="entry name" value="GAF_2"/>
    <property type="match status" value="1"/>
</dbReference>
<dbReference type="InterPro" id="IPR000160">
    <property type="entry name" value="GGDEF_dom"/>
</dbReference>
<evidence type="ECO:0000313" key="5">
    <source>
        <dbReference type="Proteomes" id="UP000430519"/>
    </source>
</evidence>
<keyword evidence="1" id="KW-1133">Transmembrane helix</keyword>
<dbReference type="Gene3D" id="3.30.450.40">
    <property type="match status" value="1"/>
</dbReference>
<feature type="transmembrane region" description="Helical" evidence="1">
    <location>
        <begin position="190"/>
        <end position="211"/>
    </location>
</feature>
<protein>
    <submittedName>
        <fullName evidence="4">Diguanylate cyclase</fullName>
    </submittedName>
</protein>
<dbReference type="InterPro" id="IPR029016">
    <property type="entry name" value="GAF-like_dom_sf"/>
</dbReference>
<dbReference type="PANTHER" id="PTHR45228">
    <property type="entry name" value="CYCLIC DI-GMP PHOSPHODIESTERASE TM_0186-RELATED"/>
    <property type="match status" value="1"/>
</dbReference>
<dbReference type="RefSeq" id="WP_160981701.1">
    <property type="nucleotide sequence ID" value="NZ_WVHK01000095.1"/>
</dbReference>
<dbReference type="EMBL" id="WVHK01000095">
    <property type="protein sequence ID" value="MXV21441.1"/>
    <property type="molecule type" value="Genomic_DNA"/>
</dbReference>
<accession>A0A6I4YN31</accession>
<comment type="caution">
    <text evidence="4">The sequence shown here is derived from an EMBL/GenBank/DDBJ whole genome shotgun (WGS) entry which is preliminary data.</text>
</comment>
<dbReference type="SUPFAM" id="SSF55073">
    <property type="entry name" value="Nucleotide cyclase"/>
    <property type="match status" value="1"/>
</dbReference>
<organism evidence="4 5">
    <name type="scientific">Deinococcus xianganensis</name>
    <dbReference type="NCBI Taxonomy" id="1507289"/>
    <lineage>
        <taxon>Bacteria</taxon>
        <taxon>Thermotogati</taxon>
        <taxon>Deinococcota</taxon>
        <taxon>Deinococci</taxon>
        <taxon>Deinococcales</taxon>
        <taxon>Deinococcaceae</taxon>
        <taxon>Deinococcus</taxon>
    </lineage>
</organism>
<dbReference type="PROSITE" id="PS51832">
    <property type="entry name" value="HD_GYP"/>
    <property type="match status" value="1"/>
</dbReference>
<gene>
    <name evidence="4" type="ORF">GLX28_17600</name>
</gene>
<dbReference type="InterPro" id="IPR003018">
    <property type="entry name" value="GAF"/>
</dbReference>
<dbReference type="SUPFAM" id="SSF55781">
    <property type="entry name" value="GAF domain-like"/>
    <property type="match status" value="1"/>
</dbReference>
<dbReference type="Gene3D" id="3.30.70.270">
    <property type="match status" value="1"/>
</dbReference>
<evidence type="ECO:0000259" key="3">
    <source>
        <dbReference type="PROSITE" id="PS51832"/>
    </source>
</evidence>
<evidence type="ECO:0000256" key="1">
    <source>
        <dbReference type="SAM" id="Phobius"/>
    </source>
</evidence>
<dbReference type="CDD" id="cd01949">
    <property type="entry name" value="GGDEF"/>
    <property type="match status" value="1"/>
</dbReference>
<name>A0A6I4YN31_9DEIO</name>
<dbReference type="PROSITE" id="PS50887">
    <property type="entry name" value="GGDEF"/>
    <property type="match status" value="1"/>
</dbReference>
<dbReference type="InterPro" id="IPR037522">
    <property type="entry name" value="HD_GYP_dom"/>
</dbReference>
<dbReference type="SMART" id="SM00471">
    <property type="entry name" value="HDc"/>
    <property type="match status" value="1"/>
</dbReference>
<feature type="domain" description="GGDEF" evidence="2">
    <location>
        <begin position="259"/>
        <end position="390"/>
    </location>
</feature>
<keyword evidence="5" id="KW-1185">Reference proteome</keyword>
<dbReference type="NCBIfam" id="TIGR00254">
    <property type="entry name" value="GGDEF"/>
    <property type="match status" value="1"/>
</dbReference>
<dbReference type="InterPro" id="IPR052020">
    <property type="entry name" value="Cyclic_di-GMP/3'3'-cGAMP_PDE"/>
</dbReference>
<dbReference type="InterPro" id="IPR043128">
    <property type="entry name" value="Rev_trsase/Diguanyl_cyclase"/>
</dbReference>
<dbReference type="Gene3D" id="1.10.3210.10">
    <property type="entry name" value="Hypothetical protein af1432"/>
    <property type="match status" value="1"/>
</dbReference>
<keyword evidence="1" id="KW-0472">Membrane</keyword>
<dbReference type="InterPro" id="IPR029787">
    <property type="entry name" value="Nucleotide_cyclase"/>
</dbReference>
<dbReference type="InterPro" id="IPR003607">
    <property type="entry name" value="HD/PDEase_dom"/>
</dbReference>